<reference evidence="1 2" key="1">
    <citation type="journal article" date="2022" name="Nat. Ecol. Evol.">
        <title>A masculinizing supergene underlies an exaggerated male reproductive morph in a spider.</title>
        <authorList>
            <person name="Hendrickx F."/>
            <person name="De Corte Z."/>
            <person name="Sonet G."/>
            <person name="Van Belleghem S.M."/>
            <person name="Kostlbacher S."/>
            <person name="Vangestel C."/>
        </authorList>
    </citation>
    <scope>NUCLEOTIDE SEQUENCE [LARGE SCALE GENOMIC DNA]</scope>
    <source>
        <strain evidence="1">W744_W776</strain>
    </source>
</reference>
<sequence>MTRYSRGPTSLAPIKCVMAPWGAGVEPGLWRVSTPSANQLNLLGMLAESEREFVGKPEENGFSATDCRLTPSLLTTPQRGANPNAARSGCGKVSLPCFGVKAKDLYGVCGPEVYYARYWTMLLPSPSLPHFYEIDPEGRISEIVIPGRNYEDTPSLGTTTIVEASCETTL</sequence>
<proteinExistence type="predicted"/>
<evidence type="ECO:0000313" key="2">
    <source>
        <dbReference type="Proteomes" id="UP000827092"/>
    </source>
</evidence>
<dbReference type="AlphaFoldDB" id="A0AAV6V5M2"/>
<accession>A0AAV6V5M2</accession>
<evidence type="ECO:0000313" key="1">
    <source>
        <dbReference type="EMBL" id="KAG8191188.1"/>
    </source>
</evidence>
<comment type="caution">
    <text evidence="1">The sequence shown here is derived from an EMBL/GenBank/DDBJ whole genome shotgun (WGS) entry which is preliminary data.</text>
</comment>
<organism evidence="1 2">
    <name type="scientific">Oedothorax gibbosus</name>
    <dbReference type="NCBI Taxonomy" id="931172"/>
    <lineage>
        <taxon>Eukaryota</taxon>
        <taxon>Metazoa</taxon>
        <taxon>Ecdysozoa</taxon>
        <taxon>Arthropoda</taxon>
        <taxon>Chelicerata</taxon>
        <taxon>Arachnida</taxon>
        <taxon>Araneae</taxon>
        <taxon>Araneomorphae</taxon>
        <taxon>Entelegynae</taxon>
        <taxon>Araneoidea</taxon>
        <taxon>Linyphiidae</taxon>
        <taxon>Erigoninae</taxon>
        <taxon>Oedothorax</taxon>
    </lineage>
</organism>
<dbReference type="Proteomes" id="UP000827092">
    <property type="component" value="Unassembled WGS sequence"/>
</dbReference>
<name>A0AAV6V5M2_9ARAC</name>
<protein>
    <submittedName>
        <fullName evidence="1">Uncharacterized protein</fullName>
    </submittedName>
</protein>
<gene>
    <name evidence="1" type="ORF">JTE90_011872</name>
</gene>
<keyword evidence="2" id="KW-1185">Reference proteome</keyword>
<dbReference type="EMBL" id="JAFNEN010000164">
    <property type="protein sequence ID" value="KAG8191188.1"/>
    <property type="molecule type" value="Genomic_DNA"/>
</dbReference>